<gene>
    <name evidence="2" type="ORF">J4032_12825</name>
</gene>
<protein>
    <submittedName>
        <fullName evidence="2">Uncharacterized protein</fullName>
    </submittedName>
</protein>
<evidence type="ECO:0000313" key="2">
    <source>
        <dbReference type="EMBL" id="UNM12296.1"/>
    </source>
</evidence>
<accession>A0ABY3WL20</accession>
<organism evidence="2 3">
    <name type="scientific">Streptomyces formicae</name>
    <dbReference type="NCBI Taxonomy" id="1616117"/>
    <lineage>
        <taxon>Bacteria</taxon>
        <taxon>Bacillati</taxon>
        <taxon>Actinomycetota</taxon>
        <taxon>Actinomycetes</taxon>
        <taxon>Kitasatosporales</taxon>
        <taxon>Streptomycetaceae</taxon>
        <taxon>Streptomyces</taxon>
    </lineage>
</organism>
<keyword evidence="1" id="KW-0812">Transmembrane</keyword>
<keyword evidence="3" id="KW-1185">Reference proteome</keyword>
<evidence type="ECO:0000256" key="1">
    <source>
        <dbReference type="SAM" id="Phobius"/>
    </source>
</evidence>
<feature type="transmembrane region" description="Helical" evidence="1">
    <location>
        <begin position="40"/>
        <end position="60"/>
    </location>
</feature>
<dbReference type="Proteomes" id="UP000828924">
    <property type="component" value="Chromosome"/>
</dbReference>
<keyword evidence="1" id="KW-1133">Transmembrane helix</keyword>
<dbReference type="RefSeq" id="WP_242330905.1">
    <property type="nucleotide sequence ID" value="NZ_CP071872.1"/>
</dbReference>
<reference evidence="2 3" key="1">
    <citation type="submission" date="2021-03" db="EMBL/GenBank/DDBJ databases">
        <title>Complete genome of Streptomyces formicae strain 1H-GS9 (DSM 100524).</title>
        <authorList>
            <person name="Atanasov K.E."/>
            <person name="Altabella T."/>
            <person name="Ferrer A."/>
        </authorList>
    </citation>
    <scope>NUCLEOTIDE SEQUENCE [LARGE SCALE GENOMIC DNA]</scope>
    <source>
        <strain evidence="2 3">1H-GS9</strain>
    </source>
</reference>
<dbReference type="EMBL" id="CP071872">
    <property type="protein sequence ID" value="UNM12296.1"/>
    <property type="molecule type" value="Genomic_DNA"/>
</dbReference>
<proteinExistence type="predicted"/>
<sequence>MTDEEYAEITRKQIYGTPSERYNPALDTRRPIGGKGNENMLPLFWIAFAAIVAALVWYLGSGV</sequence>
<keyword evidence="1" id="KW-0472">Membrane</keyword>
<name>A0ABY3WL20_9ACTN</name>
<evidence type="ECO:0000313" key="3">
    <source>
        <dbReference type="Proteomes" id="UP000828924"/>
    </source>
</evidence>